<keyword evidence="4" id="KW-0963">Cytoplasm</keyword>
<protein>
    <recommendedName>
        <fullName evidence="4">Protein phosphatase 1 regulatory subunit 14</fullName>
    </recommendedName>
</protein>
<accession>A0A8D2CHC5</accession>
<evidence type="ECO:0000256" key="1">
    <source>
        <dbReference type="ARBA" id="ARBA00005483"/>
    </source>
</evidence>
<evidence type="ECO:0000313" key="5">
    <source>
        <dbReference type="Ensembl" id="ENSSSCP00065045403.1"/>
    </source>
</evidence>
<dbReference type="InterPro" id="IPR036658">
    <property type="entry name" value="CPI-17_sf"/>
</dbReference>
<dbReference type="InterPro" id="IPR008025">
    <property type="entry name" value="CPI-17"/>
</dbReference>
<keyword evidence="3 4" id="KW-0650">Protein phosphatase inhibitor</keyword>
<comment type="similarity">
    <text evidence="1 4">Belongs to the PP1 inhibitor family.</text>
</comment>
<dbReference type="Pfam" id="PF05361">
    <property type="entry name" value="PP1_inhibitor"/>
    <property type="match status" value="1"/>
</dbReference>
<dbReference type="Proteomes" id="UP000694725">
    <property type="component" value="Unplaced"/>
</dbReference>
<organism evidence="5 6">
    <name type="scientific">Sus scrofa</name>
    <name type="common">Pig</name>
    <dbReference type="NCBI Taxonomy" id="9823"/>
    <lineage>
        <taxon>Eukaryota</taxon>
        <taxon>Metazoa</taxon>
        <taxon>Chordata</taxon>
        <taxon>Craniata</taxon>
        <taxon>Vertebrata</taxon>
        <taxon>Euteleostomi</taxon>
        <taxon>Mammalia</taxon>
        <taxon>Eutheria</taxon>
        <taxon>Laurasiatheria</taxon>
        <taxon>Artiodactyla</taxon>
        <taxon>Suina</taxon>
        <taxon>Suidae</taxon>
        <taxon>Sus</taxon>
    </lineage>
</organism>
<dbReference type="AlphaFoldDB" id="A0A8D2CHC5"/>
<comment type="subcellular location">
    <subcellularLocation>
        <location evidence="4">Cytoplasm</location>
    </subcellularLocation>
</comment>
<dbReference type="Gene3D" id="1.10.150.220">
    <property type="entry name" value="CPI-17"/>
    <property type="match status" value="1"/>
</dbReference>
<evidence type="ECO:0000313" key="6">
    <source>
        <dbReference type="Proteomes" id="UP000694725"/>
    </source>
</evidence>
<evidence type="ECO:0000256" key="4">
    <source>
        <dbReference type="RuleBase" id="RU369059"/>
    </source>
</evidence>
<sequence>EMKAATFPYDCQEEEKPELETAVAELLDMKSSDTQAARVKDLLVDCYKPTDALTSGLLDKIQGCSS</sequence>
<dbReference type="GO" id="GO:0004864">
    <property type="term" value="F:protein phosphatase inhibitor activity"/>
    <property type="evidence" value="ECO:0007669"/>
    <property type="project" value="UniProtKB-UniRule"/>
</dbReference>
<dbReference type="PANTHER" id="PTHR16188">
    <property type="entry name" value="PROTEIN PHOSPHATASE 1 INHIBITOR POTENTIATED BY PROTEIN KINASE C"/>
    <property type="match status" value="1"/>
</dbReference>
<evidence type="ECO:0000256" key="3">
    <source>
        <dbReference type="ARBA" id="ARBA00023272"/>
    </source>
</evidence>
<evidence type="ECO:0000256" key="2">
    <source>
        <dbReference type="ARBA" id="ARBA00022553"/>
    </source>
</evidence>
<dbReference type="GO" id="GO:0005737">
    <property type="term" value="C:cytoplasm"/>
    <property type="evidence" value="ECO:0007669"/>
    <property type="project" value="UniProtKB-SubCell"/>
</dbReference>
<name>A0A8D2CHC5_PIG</name>
<proteinExistence type="inferred from homology"/>
<dbReference type="Ensembl" id="ENSSSCT00065102881.1">
    <property type="protein sequence ID" value="ENSSSCP00065045403.1"/>
    <property type="gene ID" value="ENSSSCG00065074673.1"/>
</dbReference>
<comment type="function">
    <text evidence="4">Inhibitor of PPP1CA.</text>
</comment>
<keyword evidence="2 4" id="KW-0597">Phosphoprotein</keyword>
<dbReference type="PANTHER" id="PTHR16188:SF5">
    <property type="entry name" value="PROTEIN PHOSPHATASE 1 REGULATORY SUBUNIT 14B"/>
    <property type="match status" value="1"/>
</dbReference>
<reference evidence="5" key="1">
    <citation type="submission" date="2025-08" db="UniProtKB">
        <authorList>
            <consortium name="Ensembl"/>
        </authorList>
    </citation>
    <scope>IDENTIFICATION</scope>
</reference>
<dbReference type="SUPFAM" id="SSF81790">
    <property type="entry name" value="Myosin phosphatase inhibitor 17kDa protein, CPI-17"/>
    <property type="match status" value="1"/>
</dbReference>